<dbReference type="EMBL" id="BARW01036000">
    <property type="protein sequence ID" value="GAJ24129.1"/>
    <property type="molecule type" value="Genomic_DNA"/>
</dbReference>
<accession>X1V364</accession>
<proteinExistence type="predicted"/>
<dbReference type="AlphaFoldDB" id="X1V364"/>
<comment type="caution">
    <text evidence="1">The sequence shown here is derived from an EMBL/GenBank/DDBJ whole genome shotgun (WGS) entry which is preliminary data.</text>
</comment>
<name>X1V364_9ZZZZ</name>
<organism evidence="1">
    <name type="scientific">marine sediment metagenome</name>
    <dbReference type="NCBI Taxonomy" id="412755"/>
    <lineage>
        <taxon>unclassified sequences</taxon>
        <taxon>metagenomes</taxon>
        <taxon>ecological metagenomes</taxon>
    </lineage>
</organism>
<feature type="non-terminal residue" evidence="1">
    <location>
        <position position="39"/>
    </location>
</feature>
<protein>
    <submittedName>
        <fullName evidence="1">Uncharacterized protein</fullName>
    </submittedName>
</protein>
<sequence length="39" mass="4251">MVKKEMYDNIPRVIKVNSGQLSSAGATSTEILDLQISRG</sequence>
<evidence type="ECO:0000313" key="1">
    <source>
        <dbReference type="EMBL" id="GAJ24129.1"/>
    </source>
</evidence>
<reference evidence="1" key="1">
    <citation type="journal article" date="2014" name="Front. Microbiol.">
        <title>High frequency of phylogenetically diverse reductive dehalogenase-homologous genes in deep subseafloor sedimentary metagenomes.</title>
        <authorList>
            <person name="Kawai M."/>
            <person name="Futagami T."/>
            <person name="Toyoda A."/>
            <person name="Takaki Y."/>
            <person name="Nishi S."/>
            <person name="Hori S."/>
            <person name="Arai W."/>
            <person name="Tsubouchi T."/>
            <person name="Morono Y."/>
            <person name="Uchiyama I."/>
            <person name="Ito T."/>
            <person name="Fujiyama A."/>
            <person name="Inagaki F."/>
            <person name="Takami H."/>
        </authorList>
    </citation>
    <scope>NUCLEOTIDE SEQUENCE</scope>
    <source>
        <strain evidence="1">Expedition CK06-06</strain>
    </source>
</reference>
<gene>
    <name evidence="1" type="ORF">S12H4_56014</name>
</gene>